<dbReference type="EMBL" id="KN398452">
    <property type="protein sequence ID" value="KHG12864.1"/>
    <property type="molecule type" value="Genomic_DNA"/>
</dbReference>
<organism evidence="1 2">
    <name type="scientific">Gossypium arboreum</name>
    <name type="common">Tree cotton</name>
    <name type="synonym">Gossypium nanking</name>
    <dbReference type="NCBI Taxonomy" id="29729"/>
    <lineage>
        <taxon>Eukaryota</taxon>
        <taxon>Viridiplantae</taxon>
        <taxon>Streptophyta</taxon>
        <taxon>Embryophyta</taxon>
        <taxon>Tracheophyta</taxon>
        <taxon>Spermatophyta</taxon>
        <taxon>Magnoliopsida</taxon>
        <taxon>eudicotyledons</taxon>
        <taxon>Gunneridae</taxon>
        <taxon>Pentapetalae</taxon>
        <taxon>rosids</taxon>
        <taxon>malvids</taxon>
        <taxon>Malvales</taxon>
        <taxon>Malvaceae</taxon>
        <taxon>Malvoideae</taxon>
        <taxon>Gossypium</taxon>
    </lineage>
</organism>
<evidence type="ECO:0000313" key="1">
    <source>
        <dbReference type="EMBL" id="KHG12864.1"/>
    </source>
</evidence>
<proteinExistence type="predicted"/>
<protein>
    <submittedName>
        <fullName evidence="1">Uncharacterized protein</fullName>
    </submittedName>
</protein>
<sequence length="41" mass="4882">MTWSYTKIHIGSYVMTYVSKLFLWFVRDFSDVETLSIQACN</sequence>
<name>A0A0B0NM56_GOSAR</name>
<keyword evidence="2" id="KW-1185">Reference proteome</keyword>
<accession>A0A0B0NM56</accession>
<reference evidence="2" key="1">
    <citation type="submission" date="2014-09" db="EMBL/GenBank/DDBJ databases">
        <authorList>
            <person name="Mudge J."/>
            <person name="Ramaraj T."/>
            <person name="Lindquist I.E."/>
            <person name="Bharti A.K."/>
            <person name="Sundararajan A."/>
            <person name="Cameron C.T."/>
            <person name="Woodward J.E."/>
            <person name="May G.D."/>
            <person name="Brubaker C."/>
            <person name="Broadhvest J."/>
            <person name="Wilkins T.A."/>
        </authorList>
    </citation>
    <scope>NUCLEOTIDE SEQUENCE</scope>
    <source>
        <strain evidence="2">cv. AKA8401</strain>
    </source>
</reference>
<gene>
    <name evidence="1" type="ORF">F383_19067</name>
</gene>
<evidence type="ECO:0000313" key="2">
    <source>
        <dbReference type="Proteomes" id="UP000032142"/>
    </source>
</evidence>
<dbReference type="AlphaFoldDB" id="A0A0B0NM56"/>
<dbReference type="Proteomes" id="UP000032142">
    <property type="component" value="Unassembled WGS sequence"/>
</dbReference>